<reference evidence="2" key="1">
    <citation type="submission" date="2014-03" db="EMBL/GenBank/DDBJ databases">
        <authorList>
            <person name="Aksoy S."/>
            <person name="Warren W."/>
            <person name="Wilson R.K."/>
        </authorList>
    </citation>
    <scope>NUCLEOTIDE SEQUENCE [LARGE SCALE GENOMIC DNA]</scope>
    <source>
        <strain evidence="2">IAEA</strain>
    </source>
</reference>
<dbReference type="EnsemblMetazoa" id="GPAI034784-RA">
    <property type="protein sequence ID" value="GPAI034784-PA"/>
    <property type="gene ID" value="GPAI034784"/>
</dbReference>
<accession>A0A1B0A593</accession>
<dbReference type="VEuPathDB" id="VectorBase:GPAI034784"/>
<name>A0A1B0A593_GLOPL</name>
<evidence type="ECO:0000313" key="2">
    <source>
        <dbReference type="Proteomes" id="UP000092445"/>
    </source>
</evidence>
<dbReference type="AlphaFoldDB" id="A0A1B0A593"/>
<protein>
    <submittedName>
        <fullName evidence="1">Uncharacterized protein</fullName>
    </submittedName>
</protein>
<sequence>MWLVEDRVQYEDGGEEVKVGHSVGVTEKGGPPSHLDKGLCTIEDSQWVAQSSCVAGWFDMLVYMTAMTKKGIDSATAQANLKRFQEELARQRRESSFANWIDTGCPPSRLLQCEEHVCVPASEMQKYNFHSLLALLLHGSE</sequence>
<reference evidence="1" key="2">
    <citation type="submission" date="2020-05" db="UniProtKB">
        <authorList>
            <consortium name="EnsemblMetazoa"/>
        </authorList>
    </citation>
    <scope>IDENTIFICATION</scope>
    <source>
        <strain evidence="1">IAEA</strain>
    </source>
</reference>
<organism evidence="1 2">
    <name type="scientific">Glossina pallidipes</name>
    <name type="common">Tsetse fly</name>
    <dbReference type="NCBI Taxonomy" id="7398"/>
    <lineage>
        <taxon>Eukaryota</taxon>
        <taxon>Metazoa</taxon>
        <taxon>Ecdysozoa</taxon>
        <taxon>Arthropoda</taxon>
        <taxon>Hexapoda</taxon>
        <taxon>Insecta</taxon>
        <taxon>Pterygota</taxon>
        <taxon>Neoptera</taxon>
        <taxon>Endopterygota</taxon>
        <taxon>Diptera</taxon>
        <taxon>Brachycera</taxon>
        <taxon>Muscomorpha</taxon>
        <taxon>Hippoboscoidea</taxon>
        <taxon>Glossinidae</taxon>
        <taxon>Glossina</taxon>
    </lineage>
</organism>
<evidence type="ECO:0000313" key="1">
    <source>
        <dbReference type="EnsemblMetazoa" id="GPAI034784-PA"/>
    </source>
</evidence>
<keyword evidence="2" id="KW-1185">Reference proteome</keyword>
<proteinExistence type="predicted"/>
<dbReference type="Proteomes" id="UP000092445">
    <property type="component" value="Unassembled WGS sequence"/>
</dbReference>